<evidence type="ECO:0000256" key="2">
    <source>
        <dbReference type="ARBA" id="ARBA00023125"/>
    </source>
</evidence>
<dbReference type="InterPro" id="IPR036388">
    <property type="entry name" value="WH-like_DNA-bd_sf"/>
</dbReference>
<feature type="domain" description="HTH marR-type" evidence="4">
    <location>
        <begin position="6"/>
        <end position="139"/>
    </location>
</feature>
<organism evidence="5 6">
    <name type="scientific">Sphingomonas paucimobilis</name>
    <name type="common">Pseudomonas paucimobilis</name>
    <dbReference type="NCBI Taxonomy" id="13689"/>
    <lineage>
        <taxon>Bacteria</taxon>
        <taxon>Pseudomonadati</taxon>
        <taxon>Pseudomonadota</taxon>
        <taxon>Alphaproteobacteria</taxon>
        <taxon>Sphingomonadales</taxon>
        <taxon>Sphingomonadaceae</taxon>
        <taxon>Sphingomonas</taxon>
    </lineage>
</organism>
<proteinExistence type="predicted"/>
<evidence type="ECO:0000259" key="4">
    <source>
        <dbReference type="PROSITE" id="PS50995"/>
    </source>
</evidence>
<evidence type="ECO:0000256" key="1">
    <source>
        <dbReference type="ARBA" id="ARBA00023015"/>
    </source>
</evidence>
<name>A0A7T3E7H5_SPHPI</name>
<protein>
    <submittedName>
        <fullName evidence="5">MarR family transcriptional regulator</fullName>
    </submittedName>
</protein>
<dbReference type="GO" id="GO:0003677">
    <property type="term" value="F:DNA binding"/>
    <property type="evidence" value="ECO:0007669"/>
    <property type="project" value="UniProtKB-KW"/>
</dbReference>
<evidence type="ECO:0000313" key="6">
    <source>
        <dbReference type="Proteomes" id="UP000594836"/>
    </source>
</evidence>
<reference evidence="5 6" key="1">
    <citation type="submission" date="2020-12" db="EMBL/GenBank/DDBJ databases">
        <title>FDA dAtabase for Regulatory Grade micrObial Sequences (FDA-ARGOS): Supporting development and validation of Infectious Disease Dx tests.</title>
        <authorList>
            <person name="Sproer C."/>
            <person name="Gronow S."/>
            <person name="Severitt S."/>
            <person name="Schroder I."/>
            <person name="Tallon L."/>
            <person name="Sadzewicz L."/>
            <person name="Zhao X."/>
            <person name="Boylan J."/>
            <person name="Ott S."/>
            <person name="Bowen H."/>
            <person name="Vavikolanu K."/>
            <person name="Mehta A."/>
            <person name="Aluvathingal J."/>
            <person name="Nadendla S."/>
            <person name="Lowell S."/>
            <person name="Myers T."/>
            <person name="Yan Y."/>
            <person name="Sichtig H."/>
        </authorList>
    </citation>
    <scope>NUCLEOTIDE SEQUENCE [LARGE SCALE GENOMIC DNA]</scope>
    <source>
        <strain evidence="5 6">FDAARGOS_881</strain>
        <plasmid evidence="5 6">unnamed1</plasmid>
    </source>
</reference>
<geneLocation type="plasmid" evidence="5 6">
    <name>unnamed1</name>
</geneLocation>
<dbReference type="GO" id="GO:0003700">
    <property type="term" value="F:DNA-binding transcription factor activity"/>
    <property type="evidence" value="ECO:0007669"/>
    <property type="project" value="InterPro"/>
</dbReference>
<dbReference type="PANTHER" id="PTHR42756:SF1">
    <property type="entry name" value="TRANSCRIPTIONAL REPRESSOR OF EMRAB OPERON"/>
    <property type="match status" value="1"/>
</dbReference>
<dbReference type="PANTHER" id="PTHR42756">
    <property type="entry name" value="TRANSCRIPTIONAL REGULATOR, MARR"/>
    <property type="match status" value="1"/>
</dbReference>
<dbReference type="PROSITE" id="PS50995">
    <property type="entry name" value="HTH_MARR_2"/>
    <property type="match status" value="1"/>
</dbReference>
<sequence>MLDEPSDRLINVFGALAQAVSDRVRIAIAEAFTAGGETAAALIAIGHDPGMSIDQISRILRLSHAGTVRVVERLDDQGFVGKSQSQSDRRVARITLTRRGHAERTKLLSLRNAAVSGLLVRVSANDRIVLERIADTILTSLLDDPQSALATCRFCDQARCLGCPMGTRRH</sequence>
<keyword evidence="1" id="KW-0805">Transcription regulation</keyword>
<dbReference type="SMART" id="SM00347">
    <property type="entry name" value="HTH_MARR"/>
    <property type="match status" value="1"/>
</dbReference>
<dbReference type="Gene3D" id="1.10.10.10">
    <property type="entry name" value="Winged helix-like DNA-binding domain superfamily/Winged helix DNA-binding domain"/>
    <property type="match status" value="1"/>
</dbReference>
<dbReference type="Pfam" id="PF12802">
    <property type="entry name" value="MarR_2"/>
    <property type="match status" value="1"/>
</dbReference>
<evidence type="ECO:0000256" key="3">
    <source>
        <dbReference type="ARBA" id="ARBA00023163"/>
    </source>
</evidence>
<keyword evidence="3" id="KW-0804">Transcription</keyword>
<keyword evidence="5" id="KW-0614">Plasmid</keyword>
<dbReference type="Proteomes" id="UP000594836">
    <property type="component" value="Plasmid unnamed1"/>
</dbReference>
<dbReference type="SUPFAM" id="SSF46785">
    <property type="entry name" value="Winged helix' DNA-binding domain"/>
    <property type="match status" value="1"/>
</dbReference>
<evidence type="ECO:0000313" key="5">
    <source>
        <dbReference type="EMBL" id="QPT11248.1"/>
    </source>
</evidence>
<dbReference type="AlphaFoldDB" id="A0A7T3E7H5"/>
<accession>A0A7T3E7H5</accession>
<dbReference type="PRINTS" id="PR00598">
    <property type="entry name" value="HTHMARR"/>
</dbReference>
<keyword evidence="2" id="KW-0238">DNA-binding</keyword>
<dbReference type="EMBL" id="CP065714">
    <property type="protein sequence ID" value="QPT11248.1"/>
    <property type="molecule type" value="Genomic_DNA"/>
</dbReference>
<dbReference type="InterPro" id="IPR000835">
    <property type="entry name" value="HTH_MarR-typ"/>
</dbReference>
<dbReference type="InterPro" id="IPR036390">
    <property type="entry name" value="WH_DNA-bd_sf"/>
</dbReference>
<gene>
    <name evidence="5" type="ORF">I6G38_20125</name>
</gene>